<comment type="caution">
    <text evidence="2">The sequence shown here is derived from an EMBL/GenBank/DDBJ whole genome shotgun (WGS) entry which is preliminary data.</text>
</comment>
<evidence type="ECO:0000256" key="1">
    <source>
        <dbReference type="SAM" id="Phobius"/>
    </source>
</evidence>
<dbReference type="AlphaFoldDB" id="A0AAD9HU61"/>
<gene>
    <name evidence="2" type="ORF">LX32DRAFT_253232</name>
</gene>
<dbReference type="EMBL" id="MU842810">
    <property type="protein sequence ID" value="KAK2035088.1"/>
    <property type="molecule type" value="Genomic_DNA"/>
</dbReference>
<keyword evidence="3" id="KW-1185">Reference proteome</keyword>
<dbReference type="Proteomes" id="UP001232148">
    <property type="component" value="Unassembled WGS sequence"/>
</dbReference>
<feature type="transmembrane region" description="Helical" evidence="1">
    <location>
        <begin position="30"/>
        <end position="52"/>
    </location>
</feature>
<sequence>MVVSLVLSERSTVICSGIEGSAGDRTCLSVFLSVCLSVCLSVWSGSSCLFVLSASVIRVRRHCEVLGDGLWV</sequence>
<keyword evidence="1" id="KW-1133">Transmembrane helix</keyword>
<proteinExistence type="predicted"/>
<accession>A0AAD9HU61</accession>
<keyword evidence="1" id="KW-0812">Transmembrane</keyword>
<name>A0AAD9HU61_9PEZI</name>
<organism evidence="2 3">
    <name type="scientific">Colletotrichum zoysiae</name>
    <dbReference type="NCBI Taxonomy" id="1216348"/>
    <lineage>
        <taxon>Eukaryota</taxon>
        <taxon>Fungi</taxon>
        <taxon>Dikarya</taxon>
        <taxon>Ascomycota</taxon>
        <taxon>Pezizomycotina</taxon>
        <taxon>Sordariomycetes</taxon>
        <taxon>Hypocreomycetidae</taxon>
        <taxon>Glomerellales</taxon>
        <taxon>Glomerellaceae</taxon>
        <taxon>Colletotrichum</taxon>
        <taxon>Colletotrichum graminicola species complex</taxon>
    </lineage>
</organism>
<evidence type="ECO:0000313" key="3">
    <source>
        <dbReference type="Proteomes" id="UP001232148"/>
    </source>
</evidence>
<evidence type="ECO:0000313" key="2">
    <source>
        <dbReference type="EMBL" id="KAK2035088.1"/>
    </source>
</evidence>
<protein>
    <submittedName>
        <fullName evidence="2">Uncharacterized protein</fullName>
    </submittedName>
</protein>
<reference evidence="2" key="1">
    <citation type="submission" date="2021-06" db="EMBL/GenBank/DDBJ databases">
        <title>Comparative genomics, transcriptomics and evolutionary studies reveal genomic signatures of adaptation to plant cell wall in hemibiotrophic fungi.</title>
        <authorList>
            <consortium name="DOE Joint Genome Institute"/>
            <person name="Baroncelli R."/>
            <person name="Diaz J.F."/>
            <person name="Benocci T."/>
            <person name="Peng M."/>
            <person name="Battaglia E."/>
            <person name="Haridas S."/>
            <person name="Andreopoulos W."/>
            <person name="Labutti K."/>
            <person name="Pangilinan J."/>
            <person name="Floch G.L."/>
            <person name="Makela M.R."/>
            <person name="Henrissat B."/>
            <person name="Grigoriev I.V."/>
            <person name="Crouch J.A."/>
            <person name="De Vries R.P."/>
            <person name="Sukno S.A."/>
            <person name="Thon M.R."/>
        </authorList>
    </citation>
    <scope>NUCLEOTIDE SEQUENCE</scope>
    <source>
        <strain evidence="2">MAFF235873</strain>
    </source>
</reference>
<keyword evidence="1" id="KW-0472">Membrane</keyword>